<feature type="domain" description="MADS-box" evidence="6">
    <location>
        <begin position="1"/>
        <end position="53"/>
    </location>
</feature>
<comment type="subcellular location">
    <subcellularLocation>
        <location evidence="1">Nucleus</location>
    </subcellularLocation>
</comment>
<evidence type="ECO:0000256" key="3">
    <source>
        <dbReference type="ARBA" id="ARBA00023125"/>
    </source>
</evidence>
<evidence type="ECO:0000256" key="4">
    <source>
        <dbReference type="ARBA" id="ARBA00023163"/>
    </source>
</evidence>
<protein>
    <recommendedName>
        <fullName evidence="6">MADS-box domain-containing protein</fullName>
    </recommendedName>
</protein>
<dbReference type="CDD" id="cd00266">
    <property type="entry name" value="MADS_SRF_like"/>
    <property type="match status" value="1"/>
</dbReference>
<keyword evidence="5" id="KW-0539">Nucleus</keyword>
<evidence type="ECO:0000259" key="6">
    <source>
        <dbReference type="PROSITE" id="PS50066"/>
    </source>
</evidence>
<organism evidence="7 8">
    <name type="scientific">Arabis nemorensis</name>
    <dbReference type="NCBI Taxonomy" id="586526"/>
    <lineage>
        <taxon>Eukaryota</taxon>
        <taxon>Viridiplantae</taxon>
        <taxon>Streptophyta</taxon>
        <taxon>Embryophyta</taxon>
        <taxon>Tracheophyta</taxon>
        <taxon>Spermatophyta</taxon>
        <taxon>Magnoliopsida</taxon>
        <taxon>eudicotyledons</taxon>
        <taxon>Gunneridae</taxon>
        <taxon>Pentapetalae</taxon>
        <taxon>rosids</taxon>
        <taxon>malvids</taxon>
        <taxon>Brassicales</taxon>
        <taxon>Brassicaceae</taxon>
        <taxon>Arabideae</taxon>
        <taxon>Arabis</taxon>
    </lineage>
</organism>
<reference evidence="7" key="1">
    <citation type="submission" date="2019-07" db="EMBL/GenBank/DDBJ databases">
        <authorList>
            <person name="Dittberner H."/>
        </authorList>
    </citation>
    <scope>NUCLEOTIDE SEQUENCE [LARGE SCALE GENOMIC DNA]</scope>
</reference>
<dbReference type="PANTHER" id="PTHR11945">
    <property type="entry name" value="MADS BOX PROTEIN"/>
    <property type="match status" value="1"/>
</dbReference>
<dbReference type="InterPro" id="IPR036879">
    <property type="entry name" value="TF_MADSbox_sf"/>
</dbReference>
<proteinExistence type="predicted"/>
<accession>A0A565CIR8</accession>
<evidence type="ECO:0000256" key="5">
    <source>
        <dbReference type="ARBA" id="ARBA00023242"/>
    </source>
</evidence>
<dbReference type="InterPro" id="IPR002100">
    <property type="entry name" value="TF_MADSbox"/>
</dbReference>
<comment type="caution">
    <text evidence="7">The sequence shown here is derived from an EMBL/GenBank/DDBJ whole genome shotgun (WGS) entry which is preliminary data.</text>
</comment>
<sequence>MARGRVKISWIVNKKARQAAYKKRMQGLMKKANELTILCNVAACLMFYSPDDKKVVTWPSHVEAKSLFDKYFSLQPHERNVRATDQESFINENIKKIEKKLAETRKVIMEYEMDHLMFQLQVGRPLDDLTNTEVDKLITYSNNKIVSLRRELDYRKHCNREVSTSHLL</sequence>
<dbReference type="GO" id="GO:0045944">
    <property type="term" value="P:positive regulation of transcription by RNA polymerase II"/>
    <property type="evidence" value="ECO:0007669"/>
    <property type="project" value="InterPro"/>
</dbReference>
<dbReference type="GO" id="GO:0000981">
    <property type="term" value="F:DNA-binding transcription factor activity, RNA polymerase II-specific"/>
    <property type="evidence" value="ECO:0007669"/>
    <property type="project" value="InterPro"/>
</dbReference>
<dbReference type="PROSITE" id="PS50066">
    <property type="entry name" value="MADS_BOX_2"/>
    <property type="match status" value="1"/>
</dbReference>
<evidence type="ECO:0000256" key="1">
    <source>
        <dbReference type="ARBA" id="ARBA00004123"/>
    </source>
</evidence>
<dbReference type="Gene3D" id="3.40.1810.10">
    <property type="entry name" value="Transcription factor, MADS-box"/>
    <property type="match status" value="1"/>
</dbReference>
<keyword evidence="2" id="KW-0805">Transcription regulation</keyword>
<dbReference type="PANTHER" id="PTHR11945:SF583">
    <property type="entry name" value="AGAMOUS-LIKE 96"/>
    <property type="match status" value="1"/>
</dbReference>
<dbReference type="PRINTS" id="PR00404">
    <property type="entry name" value="MADSDOMAIN"/>
</dbReference>
<keyword evidence="4" id="KW-0804">Transcription</keyword>
<dbReference type="InterPro" id="IPR033897">
    <property type="entry name" value="SRF-like_MADS-box"/>
</dbReference>
<name>A0A565CIR8_9BRAS</name>
<evidence type="ECO:0000313" key="7">
    <source>
        <dbReference type="EMBL" id="VVB13454.1"/>
    </source>
</evidence>
<dbReference type="SUPFAM" id="SSF55455">
    <property type="entry name" value="SRF-like"/>
    <property type="match status" value="1"/>
</dbReference>
<keyword evidence="8" id="KW-1185">Reference proteome</keyword>
<dbReference type="SMART" id="SM00432">
    <property type="entry name" value="MADS"/>
    <property type="match status" value="1"/>
</dbReference>
<evidence type="ECO:0000313" key="8">
    <source>
        <dbReference type="Proteomes" id="UP000489600"/>
    </source>
</evidence>
<dbReference type="OrthoDB" id="1163690at2759"/>
<dbReference type="Proteomes" id="UP000489600">
    <property type="component" value="Unassembled WGS sequence"/>
</dbReference>
<dbReference type="GO" id="GO:0005634">
    <property type="term" value="C:nucleus"/>
    <property type="evidence" value="ECO:0007669"/>
    <property type="project" value="UniProtKB-SubCell"/>
</dbReference>
<dbReference type="AlphaFoldDB" id="A0A565CIR8"/>
<keyword evidence="3" id="KW-0238">DNA-binding</keyword>
<dbReference type="EMBL" id="CABITT030000008">
    <property type="protein sequence ID" value="VVB13454.1"/>
    <property type="molecule type" value="Genomic_DNA"/>
</dbReference>
<dbReference type="GO" id="GO:0000978">
    <property type="term" value="F:RNA polymerase II cis-regulatory region sequence-specific DNA binding"/>
    <property type="evidence" value="ECO:0007669"/>
    <property type="project" value="TreeGrafter"/>
</dbReference>
<dbReference type="GO" id="GO:0046983">
    <property type="term" value="F:protein dimerization activity"/>
    <property type="evidence" value="ECO:0007669"/>
    <property type="project" value="InterPro"/>
</dbReference>
<evidence type="ECO:0000256" key="2">
    <source>
        <dbReference type="ARBA" id="ARBA00023015"/>
    </source>
</evidence>
<gene>
    <name evidence="7" type="ORF">ANE_LOCUS23898</name>
</gene>
<dbReference type="Pfam" id="PF00319">
    <property type="entry name" value="SRF-TF"/>
    <property type="match status" value="1"/>
</dbReference>